<evidence type="ECO:0000313" key="2">
    <source>
        <dbReference type="Proteomes" id="UP000237105"/>
    </source>
</evidence>
<proteinExistence type="predicted"/>
<dbReference type="Proteomes" id="UP000237105">
    <property type="component" value="Unassembled WGS sequence"/>
</dbReference>
<gene>
    <name evidence="1" type="ORF">PanWU01x14_147770</name>
</gene>
<feature type="non-terminal residue" evidence="1">
    <location>
        <position position="1"/>
    </location>
</feature>
<reference evidence="2" key="1">
    <citation type="submission" date="2016-06" db="EMBL/GenBank/DDBJ databases">
        <title>Parallel loss of symbiosis genes in relatives of nitrogen-fixing non-legume Parasponia.</title>
        <authorList>
            <person name="Van Velzen R."/>
            <person name="Holmer R."/>
            <person name="Bu F."/>
            <person name="Rutten L."/>
            <person name="Van Zeijl A."/>
            <person name="Liu W."/>
            <person name="Santuari L."/>
            <person name="Cao Q."/>
            <person name="Sharma T."/>
            <person name="Shen D."/>
            <person name="Roswanjaya Y."/>
            <person name="Wardhani T."/>
            <person name="Kalhor M.S."/>
            <person name="Jansen J."/>
            <person name="Van den Hoogen J."/>
            <person name="Gungor B."/>
            <person name="Hartog M."/>
            <person name="Hontelez J."/>
            <person name="Verver J."/>
            <person name="Yang W.-C."/>
            <person name="Schijlen E."/>
            <person name="Repin R."/>
            <person name="Schilthuizen M."/>
            <person name="Schranz E."/>
            <person name="Heidstra R."/>
            <person name="Miyata K."/>
            <person name="Fedorova E."/>
            <person name="Kohlen W."/>
            <person name="Bisseling T."/>
            <person name="Smit S."/>
            <person name="Geurts R."/>
        </authorList>
    </citation>
    <scope>NUCLEOTIDE SEQUENCE [LARGE SCALE GENOMIC DNA]</scope>
    <source>
        <strain evidence="2">cv. WU1-14</strain>
    </source>
</reference>
<protein>
    <submittedName>
        <fullName evidence="1">Uncharacterized protein</fullName>
    </submittedName>
</protein>
<keyword evidence="2" id="KW-1185">Reference proteome</keyword>
<accession>A0A2P5CJG3</accession>
<evidence type="ECO:0000313" key="1">
    <source>
        <dbReference type="EMBL" id="PON61187.1"/>
    </source>
</evidence>
<dbReference type="AlphaFoldDB" id="A0A2P5CJG3"/>
<comment type="caution">
    <text evidence="1">The sequence shown here is derived from an EMBL/GenBank/DDBJ whole genome shotgun (WGS) entry which is preliminary data.</text>
</comment>
<sequence length="79" mass="8863">SVSALLSPSFLIPSSVLRQIPSPPFDLLHVSCLRYFRSFNNLAGQSRNLDQSFCRDKCHNIVASRVRHGERCECGIEGE</sequence>
<name>A0A2P5CJG3_PARAD</name>
<organism evidence="1 2">
    <name type="scientific">Parasponia andersonii</name>
    <name type="common">Sponia andersonii</name>
    <dbReference type="NCBI Taxonomy" id="3476"/>
    <lineage>
        <taxon>Eukaryota</taxon>
        <taxon>Viridiplantae</taxon>
        <taxon>Streptophyta</taxon>
        <taxon>Embryophyta</taxon>
        <taxon>Tracheophyta</taxon>
        <taxon>Spermatophyta</taxon>
        <taxon>Magnoliopsida</taxon>
        <taxon>eudicotyledons</taxon>
        <taxon>Gunneridae</taxon>
        <taxon>Pentapetalae</taxon>
        <taxon>rosids</taxon>
        <taxon>fabids</taxon>
        <taxon>Rosales</taxon>
        <taxon>Cannabaceae</taxon>
        <taxon>Parasponia</taxon>
    </lineage>
</organism>
<dbReference type="EMBL" id="JXTB01000123">
    <property type="protein sequence ID" value="PON61187.1"/>
    <property type="molecule type" value="Genomic_DNA"/>
</dbReference>